<gene>
    <name evidence="4" type="ORF">AB8998_07240</name>
</gene>
<organism evidence="4 5">
    <name type="scientific">Mycobacterium servetii</name>
    <dbReference type="NCBI Taxonomy" id="3237418"/>
    <lineage>
        <taxon>Bacteria</taxon>
        <taxon>Bacillati</taxon>
        <taxon>Actinomycetota</taxon>
        <taxon>Actinomycetes</taxon>
        <taxon>Mycobacteriales</taxon>
        <taxon>Mycobacteriaceae</taxon>
        <taxon>Mycobacterium</taxon>
    </lineage>
</organism>
<evidence type="ECO:0000259" key="3">
    <source>
        <dbReference type="Pfam" id="PF13579"/>
    </source>
</evidence>
<accession>A0ABV4BXU5</accession>
<name>A0ABV4BXU5_9MYCO</name>
<keyword evidence="5" id="KW-1185">Reference proteome</keyword>
<dbReference type="Proteomes" id="UP001564760">
    <property type="component" value="Unassembled WGS sequence"/>
</dbReference>
<dbReference type="CDD" id="cd03794">
    <property type="entry name" value="GT4_WbuB-like"/>
    <property type="match status" value="1"/>
</dbReference>
<reference evidence="4 5" key="1">
    <citation type="submission" date="2024-08" db="EMBL/GenBank/DDBJ databases">
        <title>Mycobacterium servetensis sp. nov., a novel rapid-growing mycobacterial species recovered from a human patient in Zaragoza, Spain.</title>
        <authorList>
            <person name="Tristancho-Baro A.I."/>
            <person name="Buenestado-Serrano S."/>
            <person name="Garcia De Viedma D."/>
            <person name="Milagro-Beamonte A."/>
            <person name="Burillo N."/>
            <person name="Sanz S."/>
            <person name="Lopez-Calleja A.I."/>
            <person name="Penas-Utrilla D."/>
            <person name="Guardingo M."/>
            <person name="Garcia M.J."/>
            <person name="Vinuelas-Bayon J."/>
        </authorList>
    </citation>
    <scope>NUCLEOTIDE SEQUENCE [LARGE SCALE GENOMIC DNA]</scope>
    <source>
        <strain evidence="5">HUMS_12744610</strain>
    </source>
</reference>
<dbReference type="InterPro" id="IPR028098">
    <property type="entry name" value="Glyco_trans_4-like_N"/>
</dbReference>
<dbReference type="Pfam" id="PF13579">
    <property type="entry name" value="Glyco_trans_4_4"/>
    <property type="match status" value="1"/>
</dbReference>
<dbReference type="Pfam" id="PF13692">
    <property type="entry name" value="Glyco_trans_1_4"/>
    <property type="match status" value="1"/>
</dbReference>
<dbReference type="PANTHER" id="PTHR12526:SF633">
    <property type="entry name" value="COLANIC ACID BIOSYNTHESIS GLYCOSYL TRANSFERASE WCAI-RELATED"/>
    <property type="match status" value="1"/>
</dbReference>
<proteinExistence type="predicted"/>
<protein>
    <submittedName>
        <fullName evidence="4">WcaI family glycosyltransferase</fullName>
    </submittedName>
</protein>
<comment type="caution">
    <text evidence="4">The sequence shown here is derived from an EMBL/GenBank/DDBJ whole genome shotgun (WGS) entry which is preliminary data.</text>
</comment>
<keyword evidence="1" id="KW-0328">Glycosyltransferase</keyword>
<sequence>MKVKIVGINYFPEVTGIAPYTTGMAEGLAAFGHEVSVVTGLPHYPEWRIYDGYGSRRTYRETLNGVTIERLRHYVPEKPSPRNRILMEASFAKAVLATDFDRSSVVIAISPSLLATAGIVAAARMRKVPVGVVVQDLYGKGVVETGAMGGKAAGMVTHLEARVLRAASGVAVIHDRFLTALDSAGVDSAKSTVIRNWTHVGDTNDLAPHDSVGVRRKYGWGEDELVIVHAGNMGVKQGLENVVAAARLAADELPRGRVRFALLGDGNQRRKLQECGQDISALQFIQPLPDNEFRAVLQTADALLVNERPGVGDMAVPSKLTTYFMTGKPVVAATDESSAAADEVRAARAGVIVPPTDPHALLEAVLSVGADTTEAQRLGEAGRRFAREVLDRGSAIRRYENWCHELAASTSRVVCDR</sequence>
<dbReference type="EMBL" id="JBGEDP010000001">
    <property type="protein sequence ID" value="MEY8014815.1"/>
    <property type="molecule type" value="Genomic_DNA"/>
</dbReference>
<evidence type="ECO:0000256" key="1">
    <source>
        <dbReference type="ARBA" id="ARBA00022676"/>
    </source>
</evidence>
<dbReference type="PANTHER" id="PTHR12526">
    <property type="entry name" value="GLYCOSYLTRANSFERASE"/>
    <property type="match status" value="1"/>
</dbReference>
<evidence type="ECO:0000313" key="5">
    <source>
        <dbReference type="Proteomes" id="UP001564760"/>
    </source>
</evidence>
<feature type="domain" description="Glycosyltransferase subfamily 4-like N-terminal" evidence="3">
    <location>
        <begin position="15"/>
        <end position="197"/>
    </location>
</feature>
<dbReference type="SUPFAM" id="SSF53756">
    <property type="entry name" value="UDP-Glycosyltransferase/glycogen phosphorylase"/>
    <property type="match status" value="1"/>
</dbReference>
<evidence type="ECO:0000313" key="4">
    <source>
        <dbReference type="EMBL" id="MEY8014815.1"/>
    </source>
</evidence>
<evidence type="ECO:0000256" key="2">
    <source>
        <dbReference type="ARBA" id="ARBA00022679"/>
    </source>
</evidence>
<dbReference type="NCBIfam" id="NF007640">
    <property type="entry name" value="PRK10307.1"/>
    <property type="match status" value="1"/>
</dbReference>
<keyword evidence="2" id="KW-0808">Transferase</keyword>
<dbReference type="RefSeq" id="WP_369737232.1">
    <property type="nucleotide sequence ID" value="NZ_JBGEDP010000001.1"/>
</dbReference>
<dbReference type="Gene3D" id="3.40.50.2000">
    <property type="entry name" value="Glycogen Phosphorylase B"/>
    <property type="match status" value="2"/>
</dbReference>